<dbReference type="PANTHER" id="PTHR43537:SF24">
    <property type="entry name" value="GLUCONATE OPERON TRANSCRIPTIONAL REPRESSOR"/>
    <property type="match status" value="1"/>
</dbReference>
<evidence type="ECO:0000256" key="1">
    <source>
        <dbReference type="ARBA" id="ARBA00023015"/>
    </source>
</evidence>
<feature type="domain" description="HTH gntR-type" evidence="4">
    <location>
        <begin position="18"/>
        <end position="85"/>
    </location>
</feature>
<evidence type="ECO:0000256" key="2">
    <source>
        <dbReference type="ARBA" id="ARBA00023125"/>
    </source>
</evidence>
<name>A0ABX9LLP5_9ACTN</name>
<sequence>MDAGLYTTPDTGSAGRTKLRREQVYGELRRRLMLGEFAIRSRLVEERIAALLEVSRTPVREALVRLLADGLVERGQDGGYYVAQPDLHDLRDLYELRVTLELRGISRALEPAVRGHDPAVLEPLRDQWRALRDDQPEPDPQFVVMDEDFHVTMSRASGNAALTSTLASVNARIRAVRMYDFLTADRITLTILQHLEIVEEVLAGRLEDALTAMRRHVGESMDVVERRAARAITQMALNRGRRHDVDRGSH</sequence>
<reference evidence="5 6" key="1">
    <citation type="submission" date="2018-08" db="EMBL/GenBank/DDBJ databases">
        <title>Microbispora. triticiradicis sp. nov., a novel actinomycete isolated from the root of wheat (Triticum aestivum L.)).</title>
        <authorList>
            <person name="Han C."/>
        </authorList>
    </citation>
    <scope>NUCLEOTIDE SEQUENCE [LARGE SCALE GENOMIC DNA]</scope>
    <source>
        <strain evidence="5 6">NEAU-HRDPA2-9</strain>
    </source>
</reference>
<keyword evidence="2" id="KW-0238">DNA-binding</keyword>
<dbReference type="Proteomes" id="UP000262538">
    <property type="component" value="Unassembled WGS sequence"/>
</dbReference>
<evidence type="ECO:0000256" key="3">
    <source>
        <dbReference type="ARBA" id="ARBA00023163"/>
    </source>
</evidence>
<protein>
    <submittedName>
        <fullName evidence="5">GntR family transcriptional regulator</fullName>
    </submittedName>
</protein>
<dbReference type="InterPro" id="IPR008920">
    <property type="entry name" value="TF_FadR/GntR_C"/>
</dbReference>
<gene>
    <name evidence="5" type="ORF">DI270_011335</name>
</gene>
<dbReference type="InterPro" id="IPR011711">
    <property type="entry name" value="GntR_C"/>
</dbReference>
<dbReference type="CDD" id="cd07377">
    <property type="entry name" value="WHTH_GntR"/>
    <property type="match status" value="1"/>
</dbReference>
<dbReference type="Pfam" id="PF00392">
    <property type="entry name" value="GntR"/>
    <property type="match status" value="1"/>
</dbReference>
<accession>A0ABX9LLP5</accession>
<keyword evidence="6" id="KW-1185">Reference proteome</keyword>
<dbReference type="InterPro" id="IPR036390">
    <property type="entry name" value="WH_DNA-bd_sf"/>
</dbReference>
<dbReference type="SUPFAM" id="SSF48008">
    <property type="entry name" value="GntR ligand-binding domain-like"/>
    <property type="match status" value="1"/>
</dbReference>
<dbReference type="Gene3D" id="1.20.120.530">
    <property type="entry name" value="GntR ligand-binding domain-like"/>
    <property type="match status" value="1"/>
</dbReference>
<dbReference type="SMART" id="SM00895">
    <property type="entry name" value="FCD"/>
    <property type="match status" value="1"/>
</dbReference>
<dbReference type="SUPFAM" id="SSF46785">
    <property type="entry name" value="Winged helix' DNA-binding domain"/>
    <property type="match status" value="1"/>
</dbReference>
<dbReference type="EMBL" id="QFZU02000049">
    <property type="protein sequence ID" value="RGA04916.1"/>
    <property type="molecule type" value="Genomic_DNA"/>
</dbReference>
<dbReference type="Gene3D" id="1.10.10.10">
    <property type="entry name" value="Winged helix-like DNA-binding domain superfamily/Winged helix DNA-binding domain"/>
    <property type="match status" value="1"/>
</dbReference>
<evidence type="ECO:0000313" key="5">
    <source>
        <dbReference type="EMBL" id="RGA04916.1"/>
    </source>
</evidence>
<dbReference type="InterPro" id="IPR000524">
    <property type="entry name" value="Tscrpt_reg_HTH_GntR"/>
</dbReference>
<dbReference type="SMART" id="SM00345">
    <property type="entry name" value="HTH_GNTR"/>
    <property type="match status" value="1"/>
</dbReference>
<dbReference type="RefSeq" id="WP_111699840.1">
    <property type="nucleotide sequence ID" value="NZ_QFZU02000049.1"/>
</dbReference>
<dbReference type="PANTHER" id="PTHR43537">
    <property type="entry name" value="TRANSCRIPTIONAL REGULATOR, GNTR FAMILY"/>
    <property type="match status" value="1"/>
</dbReference>
<dbReference type="InterPro" id="IPR036388">
    <property type="entry name" value="WH-like_DNA-bd_sf"/>
</dbReference>
<dbReference type="PROSITE" id="PS50949">
    <property type="entry name" value="HTH_GNTR"/>
    <property type="match status" value="1"/>
</dbReference>
<organism evidence="5 6">
    <name type="scientific">Microbispora triticiradicis</name>
    <dbReference type="NCBI Taxonomy" id="2200763"/>
    <lineage>
        <taxon>Bacteria</taxon>
        <taxon>Bacillati</taxon>
        <taxon>Actinomycetota</taxon>
        <taxon>Actinomycetes</taxon>
        <taxon>Streptosporangiales</taxon>
        <taxon>Streptosporangiaceae</taxon>
        <taxon>Microbispora</taxon>
    </lineage>
</organism>
<proteinExistence type="predicted"/>
<keyword evidence="1" id="KW-0805">Transcription regulation</keyword>
<evidence type="ECO:0000259" key="4">
    <source>
        <dbReference type="PROSITE" id="PS50949"/>
    </source>
</evidence>
<comment type="caution">
    <text evidence="5">The sequence shown here is derived from an EMBL/GenBank/DDBJ whole genome shotgun (WGS) entry which is preliminary data.</text>
</comment>
<dbReference type="Pfam" id="PF07729">
    <property type="entry name" value="FCD"/>
    <property type="match status" value="1"/>
</dbReference>
<evidence type="ECO:0000313" key="6">
    <source>
        <dbReference type="Proteomes" id="UP000262538"/>
    </source>
</evidence>
<keyword evidence="3" id="KW-0804">Transcription</keyword>